<evidence type="ECO:0000256" key="1">
    <source>
        <dbReference type="ARBA" id="ARBA00022475"/>
    </source>
</evidence>
<dbReference type="Proteomes" id="UP000316199">
    <property type="component" value="Unassembled WGS sequence"/>
</dbReference>
<name>A0A520S3U0_9GAMM</name>
<proteinExistence type="predicted"/>
<keyword evidence="3" id="KW-0472">Membrane</keyword>
<accession>A0A520S3U0</accession>
<dbReference type="AlphaFoldDB" id="A0A520S3U0"/>
<organism evidence="4 5">
    <name type="scientific">OM182 bacterium</name>
    <dbReference type="NCBI Taxonomy" id="2510334"/>
    <lineage>
        <taxon>Bacteria</taxon>
        <taxon>Pseudomonadati</taxon>
        <taxon>Pseudomonadota</taxon>
        <taxon>Gammaproteobacteria</taxon>
        <taxon>OMG group</taxon>
        <taxon>OM182 clade</taxon>
    </lineage>
</organism>
<evidence type="ECO:0000256" key="3">
    <source>
        <dbReference type="ARBA" id="ARBA00023136"/>
    </source>
</evidence>
<evidence type="ECO:0000313" key="5">
    <source>
        <dbReference type="Proteomes" id="UP000316199"/>
    </source>
</evidence>
<dbReference type="Pfam" id="PF07348">
    <property type="entry name" value="Syd"/>
    <property type="match status" value="1"/>
</dbReference>
<dbReference type="EMBL" id="SHAG01000005">
    <property type="protein sequence ID" value="RZO77109.1"/>
    <property type="molecule type" value="Genomic_DNA"/>
</dbReference>
<dbReference type="InterPro" id="IPR038228">
    <property type="entry name" value="Syd_sf"/>
</dbReference>
<dbReference type="Gene3D" id="3.40.1580.20">
    <property type="entry name" value="Syd protein"/>
    <property type="match status" value="1"/>
</dbReference>
<dbReference type="GO" id="GO:0009898">
    <property type="term" value="C:cytoplasmic side of plasma membrane"/>
    <property type="evidence" value="ECO:0007669"/>
    <property type="project" value="InterPro"/>
</dbReference>
<evidence type="ECO:0000256" key="2">
    <source>
        <dbReference type="ARBA" id="ARBA00022519"/>
    </source>
</evidence>
<protein>
    <submittedName>
        <fullName evidence="4">SecY-interacting protein Syd</fullName>
    </submittedName>
</protein>
<sequence length="189" mass="21410">MSNTEIAKLTYSVNSALQRIINESLALTQDSFFQSPYDSEWPSPCQNTDGLWKPLPQNPPVNFTGLSNALETEIHPDICRYFDSFWSGSIETTSQEGHVSLIQLWNRDDFNRLIKNLLGHAIAKKKQKHPLTIFFATTEWDSELFLSIENSSGHVLLEEPGQEPLQKVDDTLTTFLTRLTPVLSPPGIY</sequence>
<keyword evidence="1" id="KW-1003">Cell membrane</keyword>
<reference evidence="4 5" key="1">
    <citation type="submission" date="2019-02" db="EMBL/GenBank/DDBJ databases">
        <title>Prokaryotic population dynamics and viral predation in marine succession experiment using metagenomics: the confinement effect.</title>
        <authorList>
            <person name="Haro-Moreno J.M."/>
            <person name="Rodriguez-Valera F."/>
            <person name="Lopez-Perez M."/>
        </authorList>
    </citation>
    <scope>NUCLEOTIDE SEQUENCE [LARGE SCALE GENOMIC DNA]</scope>
    <source>
        <strain evidence="4">MED-G157</strain>
    </source>
</reference>
<keyword evidence="2" id="KW-0997">Cell inner membrane</keyword>
<dbReference type="InterPro" id="IPR009948">
    <property type="entry name" value="Syd"/>
</dbReference>
<evidence type="ECO:0000313" key="4">
    <source>
        <dbReference type="EMBL" id="RZO77109.1"/>
    </source>
</evidence>
<dbReference type="CDD" id="cd16323">
    <property type="entry name" value="Syd"/>
    <property type="match status" value="1"/>
</dbReference>
<comment type="caution">
    <text evidence="4">The sequence shown here is derived from an EMBL/GenBank/DDBJ whole genome shotgun (WGS) entry which is preliminary data.</text>
</comment>
<gene>
    <name evidence="4" type="ORF">EVA68_02535</name>
</gene>